<evidence type="ECO:0000259" key="4">
    <source>
        <dbReference type="Pfam" id="PF26140"/>
    </source>
</evidence>
<dbReference type="InterPro" id="IPR039844">
    <property type="entry name" value="URB1"/>
</dbReference>
<dbReference type="SUPFAM" id="SSF48371">
    <property type="entry name" value="ARM repeat"/>
    <property type="match status" value="1"/>
</dbReference>
<gene>
    <name evidence="5" type="ORF">QBC33DRAFT_472810</name>
</gene>
<feature type="domain" description="URB1 N-terminal" evidence="2">
    <location>
        <begin position="97"/>
        <end position="444"/>
    </location>
</feature>
<dbReference type="Pfam" id="PF26140">
    <property type="entry name" value="HEAT_URB1"/>
    <property type="match status" value="1"/>
</dbReference>
<organism evidence="5 6">
    <name type="scientific">Phialemonium atrogriseum</name>
    <dbReference type="NCBI Taxonomy" id="1093897"/>
    <lineage>
        <taxon>Eukaryota</taxon>
        <taxon>Fungi</taxon>
        <taxon>Dikarya</taxon>
        <taxon>Ascomycota</taxon>
        <taxon>Pezizomycotina</taxon>
        <taxon>Sordariomycetes</taxon>
        <taxon>Sordariomycetidae</taxon>
        <taxon>Cephalothecales</taxon>
        <taxon>Cephalothecaceae</taxon>
        <taxon>Phialemonium</taxon>
    </lineage>
</organism>
<dbReference type="Pfam" id="PF11707">
    <property type="entry name" value="Npa1"/>
    <property type="match status" value="1"/>
</dbReference>
<dbReference type="Proteomes" id="UP001244011">
    <property type="component" value="Unassembled WGS sequence"/>
</dbReference>
<evidence type="ECO:0000259" key="2">
    <source>
        <dbReference type="Pfam" id="PF11707"/>
    </source>
</evidence>
<dbReference type="AlphaFoldDB" id="A0AAJ0BYL9"/>
<feature type="compositionally biased region" description="Basic and acidic residues" evidence="1">
    <location>
        <begin position="13"/>
        <end position="33"/>
    </location>
</feature>
<dbReference type="InterPro" id="IPR021714">
    <property type="entry name" value="URB1_N"/>
</dbReference>
<evidence type="ECO:0000259" key="3">
    <source>
        <dbReference type="Pfam" id="PF16201"/>
    </source>
</evidence>
<feature type="region of interest" description="Disordered" evidence="1">
    <location>
        <begin position="828"/>
        <end position="865"/>
    </location>
</feature>
<dbReference type="Pfam" id="PF16201">
    <property type="entry name" value="NopRA1"/>
    <property type="match status" value="1"/>
</dbReference>
<keyword evidence="6" id="KW-1185">Reference proteome</keyword>
<sequence>MSKRSSRGADSGDIPRKRLKVVHEPPTHEEVHTSRQLTQLLSFENDLKKARHGLQSFKVVLDKIVYEDGDHEAERKLLFDYLNSTKPRDYEEAPIFLSEMMETWVFAGQHNDDNVMSAVPAIVALLLRILGQTLEMVPYGLGICRTLLQKRQLELIARNLSADKGKEFVISPMLRLLREMICFDGGAVAMPIFRARSFTFRSLGRNMSIKYLGKGQEERKRPSGRTNAVRFFLSALKFLNQEAKRELLSQKDVTFALIRTIKDDPPYLVIDILTALKAHVLLDTKLPRDVKGRVLNANTLSRIAPLYTYKQEDPEAEGRETVAEIAHDFLQFSCTVPSAGILRPQSGFYPAGTEQEAESLVESRRADDLGLENIVWMDQFRQETTVRNVVLSDFIQNLRPWSNVKQAELLISIFTAAPELAADYFFKKQGFTFEPKLSATWIGYAALLFGTLTIDIPKYFGHPGGYSPFPPPTSVVMDNIMPPPLNPKALTRCFSQKSNLISFFATRLLVAAVEKLDRVVKLYRDPCHSNKELWGEAARRLVDEFCQRSLSIKDILASYRSIPERDVLHREAASRLVRLYYEVIPQIALIAKFDVSPSLVVAIERLDKRELGDTRDQNLSLIELEHLLVIARCSPGMRWFANLGGLALSPFTTLLRLTVDTWQGLSSDKILDVLNFIAREQQLVVSSPGQSGLAPIIQSFRLLKDASKTESIAEIWAFLDQCMSRCATRPIKYLDMTGSLLEEEIQTDGASMQGSVISPLTMAILEQLPSTVGTGDNKALPTLAEFLSHFVGFSKLAGGDAALLDCIFRRLRVCFPESLQAGMQVAVPDAPGPAPTSGPMDSDTPMLDSTPRTLNSTDEEGSSTDAKSIDELFASPVGLELDNSALTRWSTKTVDELIDEGYAARLISLLASEHTSIRKEALTNILKMAVRIRESDYDEKDQCWLLLAELAESAKRQVDSTPIPTPIVAFACHALGVLRDPLHDLYPKVNTFLNRGPIWNLDRLPLVYEIVQEEPSVDGSYYLGISWLVAYLLDSLRTPADLALFHKKRMFERLLSLASNPYMRAPLKTQFLRILYQTTCIEGGSTTLTTRFGIIGWLESQKASSSGEDAWIYEALIKRVWKTADEERILSWSKGGIRDVVDA</sequence>
<dbReference type="InterPro" id="IPR059018">
    <property type="entry name" value="HEAT_URB1"/>
</dbReference>
<dbReference type="GO" id="GO:0000463">
    <property type="term" value="P:maturation of LSU-rRNA from tricistronic rRNA transcript (SSU-rRNA, 5.8S rRNA, LSU-rRNA)"/>
    <property type="evidence" value="ECO:0007669"/>
    <property type="project" value="TreeGrafter"/>
</dbReference>
<name>A0AAJ0BYL9_9PEZI</name>
<evidence type="ECO:0000256" key="1">
    <source>
        <dbReference type="SAM" id="MobiDB-lite"/>
    </source>
</evidence>
<accession>A0AAJ0BYL9</accession>
<dbReference type="PANTHER" id="PTHR13500:SF0">
    <property type="entry name" value="NUCLEOLAR PRE-RIBOSOMAL-ASSOCIATED PROTEIN 1"/>
    <property type="match status" value="1"/>
</dbReference>
<protein>
    <submittedName>
        <fullName evidence="5">Ribosome 60S biogenesis N-terminal-domain-containing protein</fullName>
    </submittedName>
</protein>
<feature type="domain" description="URB1 C-terminal" evidence="3">
    <location>
        <begin position="906"/>
        <end position="1097"/>
    </location>
</feature>
<evidence type="ECO:0000313" key="6">
    <source>
        <dbReference type="Proteomes" id="UP001244011"/>
    </source>
</evidence>
<comment type="caution">
    <text evidence="5">The sequence shown here is derived from an EMBL/GenBank/DDBJ whole genome shotgun (WGS) entry which is preliminary data.</text>
</comment>
<feature type="domain" description="URB1 central HEAT repeat" evidence="4">
    <location>
        <begin position="634"/>
        <end position="815"/>
    </location>
</feature>
<dbReference type="InterPro" id="IPR016024">
    <property type="entry name" value="ARM-type_fold"/>
</dbReference>
<dbReference type="PANTHER" id="PTHR13500">
    <property type="entry name" value="NUCLEOLAR PRERIBOSOMAL-ASSOCIATED PROTEIN 1"/>
    <property type="match status" value="1"/>
</dbReference>
<dbReference type="InterPro" id="IPR032436">
    <property type="entry name" value="URB1_C"/>
</dbReference>
<dbReference type="GO" id="GO:0000466">
    <property type="term" value="P:maturation of 5.8S rRNA from tricistronic rRNA transcript (SSU-rRNA, 5.8S rRNA, LSU-rRNA)"/>
    <property type="evidence" value="ECO:0007669"/>
    <property type="project" value="TreeGrafter"/>
</dbReference>
<dbReference type="RefSeq" id="XP_060282894.1">
    <property type="nucleotide sequence ID" value="XM_060425213.1"/>
</dbReference>
<evidence type="ECO:0000313" key="5">
    <source>
        <dbReference type="EMBL" id="KAK1766681.1"/>
    </source>
</evidence>
<dbReference type="EMBL" id="MU839010">
    <property type="protein sequence ID" value="KAK1766681.1"/>
    <property type="molecule type" value="Genomic_DNA"/>
</dbReference>
<feature type="region of interest" description="Disordered" evidence="1">
    <location>
        <begin position="1"/>
        <end position="33"/>
    </location>
</feature>
<proteinExistence type="predicted"/>
<dbReference type="GO" id="GO:0005730">
    <property type="term" value="C:nucleolus"/>
    <property type="evidence" value="ECO:0007669"/>
    <property type="project" value="TreeGrafter"/>
</dbReference>
<reference evidence="5" key="1">
    <citation type="submission" date="2023-06" db="EMBL/GenBank/DDBJ databases">
        <title>Genome-scale phylogeny and comparative genomics of the fungal order Sordariales.</title>
        <authorList>
            <consortium name="Lawrence Berkeley National Laboratory"/>
            <person name="Hensen N."/>
            <person name="Bonometti L."/>
            <person name="Westerberg I."/>
            <person name="Brannstrom I.O."/>
            <person name="Guillou S."/>
            <person name="Cros-Aarteil S."/>
            <person name="Calhoun S."/>
            <person name="Haridas S."/>
            <person name="Kuo A."/>
            <person name="Mondo S."/>
            <person name="Pangilinan J."/>
            <person name="Riley R."/>
            <person name="Labutti K."/>
            <person name="Andreopoulos B."/>
            <person name="Lipzen A."/>
            <person name="Chen C."/>
            <person name="Yanf M."/>
            <person name="Daum C."/>
            <person name="Ng V."/>
            <person name="Clum A."/>
            <person name="Steindorff A."/>
            <person name="Ohm R."/>
            <person name="Martin F."/>
            <person name="Silar P."/>
            <person name="Natvig D."/>
            <person name="Lalanne C."/>
            <person name="Gautier V."/>
            <person name="Ament-Velasquez S.L."/>
            <person name="Kruys A."/>
            <person name="Hutchinson M.I."/>
            <person name="Powell A.J."/>
            <person name="Barry K."/>
            <person name="Miller A.N."/>
            <person name="Grigoriev I.V."/>
            <person name="Debuchy R."/>
            <person name="Gladieux P."/>
            <person name="Thoren M.H."/>
            <person name="Johannesson H."/>
        </authorList>
    </citation>
    <scope>NUCLEOTIDE SEQUENCE</scope>
    <source>
        <strain evidence="5">8032-3</strain>
    </source>
</reference>
<dbReference type="GeneID" id="85308400"/>